<comment type="caution">
    <text evidence="1">The sequence shown here is derived from an EMBL/GenBank/DDBJ whole genome shotgun (WGS) entry which is preliminary data.</text>
</comment>
<dbReference type="AlphaFoldDB" id="A0A9D1IY30"/>
<protein>
    <submittedName>
        <fullName evidence="1">Uncharacterized protein</fullName>
    </submittedName>
</protein>
<reference evidence="1" key="2">
    <citation type="journal article" date="2021" name="PeerJ">
        <title>Extensive microbial diversity within the chicken gut microbiome revealed by metagenomics and culture.</title>
        <authorList>
            <person name="Gilroy R."/>
            <person name="Ravi A."/>
            <person name="Getino M."/>
            <person name="Pursley I."/>
            <person name="Horton D.L."/>
            <person name="Alikhan N.F."/>
            <person name="Baker D."/>
            <person name="Gharbi K."/>
            <person name="Hall N."/>
            <person name="Watson M."/>
            <person name="Adriaenssens E.M."/>
            <person name="Foster-Nyarko E."/>
            <person name="Jarju S."/>
            <person name="Secka A."/>
            <person name="Antonio M."/>
            <person name="Oren A."/>
            <person name="Chaudhuri R.R."/>
            <person name="La Ragione R."/>
            <person name="Hildebrand F."/>
            <person name="Pallen M.J."/>
        </authorList>
    </citation>
    <scope>NUCLEOTIDE SEQUENCE</scope>
    <source>
        <strain evidence="1">ChiBcec15-4380</strain>
    </source>
</reference>
<accession>A0A9D1IY30</accession>
<organism evidence="1 2">
    <name type="scientific">Candidatus Avoscillospira avicola</name>
    <dbReference type="NCBI Taxonomy" id="2840706"/>
    <lineage>
        <taxon>Bacteria</taxon>
        <taxon>Bacillati</taxon>
        <taxon>Bacillota</taxon>
        <taxon>Clostridia</taxon>
        <taxon>Eubacteriales</taxon>
        <taxon>Oscillospiraceae</taxon>
        <taxon>Oscillospiraceae incertae sedis</taxon>
        <taxon>Candidatus Avoscillospira</taxon>
    </lineage>
</organism>
<name>A0A9D1IY30_9FIRM</name>
<evidence type="ECO:0000313" key="1">
    <source>
        <dbReference type="EMBL" id="HIR51428.1"/>
    </source>
</evidence>
<proteinExistence type="predicted"/>
<gene>
    <name evidence="1" type="ORF">IAA53_09200</name>
</gene>
<dbReference type="Proteomes" id="UP000824239">
    <property type="component" value="Unassembled WGS sequence"/>
</dbReference>
<dbReference type="EMBL" id="DVHE01000072">
    <property type="protein sequence ID" value="HIR51428.1"/>
    <property type="molecule type" value="Genomic_DNA"/>
</dbReference>
<evidence type="ECO:0000313" key="2">
    <source>
        <dbReference type="Proteomes" id="UP000824239"/>
    </source>
</evidence>
<sequence>MNPLERYLREYGLLLCNQNPELPALEDIGAGWQDVTALIDAHRLFYSKAYRGRTTYLSPEVYGLLKACRPERPLPEAAARIYGLLEGNAADTALLKRLCGLPPRDFQQGFQCLLRNLRITAVQNGTARNENWSTFLYGTAADWERDAPQAAPVDAPRERLEEILSRTMTARQIQLLLRFP</sequence>
<reference evidence="1" key="1">
    <citation type="submission" date="2020-10" db="EMBL/GenBank/DDBJ databases">
        <authorList>
            <person name="Gilroy R."/>
        </authorList>
    </citation>
    <scope>NUCLEOTIDE SEQUENCE</scope>
    <source>
        <strain evidence="1">ChiBcec15-4380</strain>
    </source>
</reference>